<accession>A0A8S5PLI2</accession>
<name>A0A8S5PLI2_9CAUD</name>
<evidence type="ECO:0000313" key="1">
    <source>
        <dbReference type="EMBL" id="DAE07281.1"/>
    </source>
</evidence>
<dbReference type="EMBL" id="BK015447">
    <property type="protein sequence ID" value="DAE07281.1"/>
    <property type="molecule type" value="Genomic_DNA"/>
</dbReference>
<protein>
    <submittedName>
        <fullName evidence="1">Uncharacterized protein</fullName>
    </submittedName>
</protein>
<proteinExistence type="predicted"/>
<sequence>MYACLLNSANFLQAVLKDTVSVSLISFNTILTHTEFDLFFLDLQTGE</sequence>
<reference evidence="1" key="1">
    <citation type="journal article" date="2021" name="Proc. Natl. Acad. Sci. U.S.A.">
        <title>A Catalog of Tens of Thousands of Viruses from Human Metagenomes Reveals Hidden Associations with Chronic Diseases.</title>
        <authorList>
            <person name="Tisza M.J."/>
            <person name="Buck C.B."/>
        </authorList>
    </citation>
    <scope>NUCLEOTIDE SEQUENCE</scope>
    <source>
        <strain evidence="1">CtOSJ35</strain>
    </source>
</reference>
<organism evidence="1">
    <name type="scientific">Siphoviridae sp. ctOSJ35</name>
    <dbReference type="NCBI Taxonomy" id="2825479"/>
    <lineage>
        <taxon>Viruses</taxon>
        <taxon>Duplodnaviria</taxon>
        <taxon>Heunggongvirae</taxon>
        <taxon>Uroviricota</taxon>
        <taxon>Caudoviricetes</taxon>
    </lineage>
</organism>